<feature type="region of interest" description="Disordered" evidence="2">
    <location>
        <begin position="177"/>
        <end position="198"/>
    </location>
</feature>
<dbReference type="InterPro" id="IPR005162">
    <property type="entry name" value="Retrotrans_gag_dom"/>
</dbReference>
<evidence type="ECO:0000313" key="5">
    <source>
        <dbReference type="Proteomes" id="UP001219518"/>
    </source>
</evidence>
<name>A0AAE1HVT3_9NEOP</name>
<dbReference type="AlphaFoldDB" id="A0AAE1HVT3"/>
<gene>
    <name evidence="4" type="ORF">KUF71_016614</name>
</gene>
<dbReference type="GO" id="GO:0003676">
    <property type="term" value="F:nucleic acid binding"/>
    <property type="evidence" value="ECO:0007669"/>
    <property type="project" value="InterPro"/>
</dbReference>
<accession>A0AAE1HVT3</accession>
<dbReference type="PROSITE" id="PS50158">
    <property type="entry name" value="ZF_CCHC"/>
    <property type="match status" value="1"/>
</dbReference>
<dbReference type="EMBL" id="JAHWGI010001327">
    <property type="protein sequence ID" value="KAK3928367.1"/>
    <property type="molecule type" value="Genomic_DNA"/>
</dbReference>
<dbReference type="InterPro" id="IPR036875">
    <property type="entry name" value="Znf_CCHC_sf"/>
</dbReference>
<feature type="compositionally biased region" description="Pro residues" evidence="2">
    <location>
        <begin position="474"/>
        <end position="484"/>
    </location>
</feature>
<evidence type="ECO:0000259" key="3">
    <source>
        <dbReference type="PROSITE" id="PS50158"/>
    </source>
</evidence>
<dbReference type="InterPro" id="IPR001878">
    <property type="entry name" value="Znf_CCHC"/>
</dbReference>
<feature type="region of interest" description="Disordered" evidence="2">
    <location>
        <begin position="458"/>
        <end position="484"/>
    </location>
</feature>
<protein>
    <submittedName>
        <fullName evidence="4">Activity-regulated cytoskeleton associated protein 2</fullName>
    </submittedName>
</protein>
<dbReference type="Gene3D" id="4.10.60.10">
    <property type="entry name" value="Zinc finger, CCHC-type"/>
    <property type="match status" value="1"/>
</dbReference>
<reference evidence="4" key="1">
    <citation type="submission" date="2021-07" db="EMBL/GenBank/DDBJ databases">
        <authorList>
            <person name="Catto M.A."/>
            <person name="Jacobson A."/>
            <person name="Kennedy G."/>
            <person name="Labadie P."/>
            <person name="Hunt B.G."/>
            <person name="Srinivasan R."/>
        </authorList>
    </citation>
    <scope>NUCLEOTIDE SEQUENCE</scope>
    <source>
        <strain evidence="4">PL_HMW_Pooled</strain>
        <tissue evidence="4">Head</tissue>
    </source>
</reference>
<organism evidence="4 5">
    <name type="scientific">Frankliniella fusca</name>
    <dbReference type="NCBI Taxonomy" id="407009"/>
    <lineage>
        <taxon>Eukaryota</taxon>
        <taxon>Metazoa</taxon>
        <taxon>Ecdysozoa</taxon>
        <taxon>Arthropoda</taxon>
        <taxon>Hexapoda</taxon>
        <taxon>Insecta</taxon>
        <taxon>Pterygota</taxon>
        <taxon>Neoptera</taxon>
        <taxon>Paraneoptera</taxon>
        <taxon>Thysanoptera</taxon>
        <taxon>Terebrantia</taxon>
        <taxon>Thripoidea</taxon>
        <taxon>Thripidae</taxon>
        <taxon>Frankliniella</taxon>
    </lineage>
</organism>
<evidence type="ECO:0000256" key="1">
    <source>
        <dbReference type="PROSITE-ProRule" id="PRU00047"/>
    </source>
</evidence>
<keyword evidence="1" id="KW-0479">Metal-binding</keyword>
<proteinExistence type="predicted"/>
<dbReference type="Proteomes" id="UP001219518">
    <property type="component" value="Unassembled WGS sequence"/>
</dbReference>
<feature type="compositionally biased region" description="Basic residues" evidence="2">
    <location>
        <begin position="189"/>
        <end position="198"/>
    </location>
</feature>
<dbReference type="SUPFAM" id="SSF57756">
    <property type="entry name" value="Retrovirus zinc finger-like domains"/>
    <property type="match status" value="1"/>
</dbReference>
<feature type="domain" description="CCHC-type" evidence="3">
    <location>
        <begin position="421"/>
        <end position="434"/>
    </location>
</feature>
<dbReference type="GO" id="GO:0008270">
    <property type="term" value="F:zinc ion binding"/>
    <property type="evidence" value="ECO:0007669"/>
    <property type="project" value="UniProtKB-KW"/>
</dbReference>
<evidence type="ECO:0000313" key="4">
    <source>
        <dbReference type="EMBL" id="KAK3928367.1"/>
    </source>
</evidence>
<keyword evidence="1" id="KW-0862">Zinc</keyword>
<comment type="caution">
    <text evidence="4">The sequence shown here is derived from an EMBL/GenBank/DDBJ whole genome shotgun (WGS) entry which is preliminary data.</text>
</comment>
<reference evidence="4" key="2">
    <citation type="journal article" date="2023" name="BMC Genomics">
        <title>Pest status, molecular evolution, and epigenetic factors derived from the genome assembly of Frankliniella fusca, a thysanopteran phytovirus vector.</title>
        <authorList>
            <person name="Catto M.A."/>
            <person name="Labadie P.E."/>
            <person name="Jacobson A.L."/>
            <person name="Kennedy G.G."/>
            <person name="Srinivasan R."/>
            <person name="Hunt B.G."/>
        </authorList>
    </citation>
    <scope>NUCLEOTIDE SEQUENCE</scope>
    <source>
        <strain evidence="4">PL_HMW_Pooled</strain>
    </source>
</reference>
<sequence length="484" mass="53928">MAYANRLRADELRFECGMRGQKQAPDATVDAMRRVFAALLAEEADGVEHQDALLPIDYEDELSVVDVKLTELNTAIDVLAVEADDSAAARVRALLSHCNRRLSRLLGHSGAGKRDRVKRMLVSLKDAVHRFRLAGEGAVYNASSVRSVSSFASSHTVHSSSSSATTVLSSPSVSVHSFKSSPSATSTPKSKKPNKPHKIPVAQQVDFQKWGLNFSGAENVSVLSFILDAEEKAESRGLDLNCLVRGAPEFFTGRAKVWFRTVKDQIDSWGEMKNLLRTEFLPLNYSDNLWEEVRGRLQGEQESIGCYIANMLSLFERLALMGPIKEEIKLNIILKNLASFYVKGLVSQKVLSISHLKLLGRELENARFQVERYDNSRRTPLMEPEFAYKGKAKKALVHETVVEPEVAAVVHRGGGRPPLTCWRCSVSGHRFRDCEAKGEFPKFCWGCGRKDAVTSTCPNCKERRARREEENKSSPPPPEGPNQW</sequence>
<feature type="compositionally biased region" description="Basic and acidic residues" evidence="2">
    <location>
        <begin position="460"/>
        <end position="472"/>
    </location>
</feature>
<feature type="compositionally biased region" description="Low complexity" evidence="2">
    <location>
        <begin position="177"/>
        <end position="188"/>
    </location>
</feature>
<evidence type="ECO:0000256" key="2">
    <source>
        <dbReference type="SAM" id="MobiDB-lite"/>
    </source>
</evidence>
<keyword evidence="5" id="KW-1185">Reference proteome</keyword>
<dbReference type="Pfam" id="PF03732">
    <property type="entry name" value="Retrotrans_gag"/>
    <property type="match status" value="1"/>
</dbReference>
<keyword evidence="1" id="KW-0863">Zinc-finger</keyword>